<dbReference type="Gene3D" id="3.40.630.30">
    <property type="match status" value="1"/>
</dbReference>
<name>A0A3L7JNK8_9BACI</name>
<dbReference type="CDD" id="cd04301">
    <property type="entry name" value="NAT_SF"/>
    <property type="match status" value="1"/>
</dbReference>
<dbReference type="PROSITE" id="PS51186">
    <property type="entry name" value="GNAT"/>
    <property type="match status" value="1"/>
</dbReference>
<comment type="caution">
    <text evidence="2">The sequence shown here is derived from an EMBL/GenBank/DDBJ whole genome shotgun (WGS) entry which is preliminary data.</text>
</comment>
<dbReference type="AlphaFoldDB" id="A0A3L7JNK8"/>
<dbReference type="EMBL" id="RCVZ01000018">
    <property type="protein sequence ID" value="RLQ92408.1"/>
    <property type="molecule type" value="Genomic_DNA"/>
</dbReference>
<dbReference type="InterPro" id="IPR000182">
    <property type="entry name" value="GNAT_dom"/>
</dbReference>
<feature type="domain" description="N-acetyltransferase" evidence="1">
    <location>
        <begin position="15"/>
        <end position="180"/>
    </location>
</feature>
<keyword evidence="2" id="KW-0808">Transferase</keyword>
<proteinExistence type="predicted"/>
<dbReference type="SUPFAM" id="SSF55729">
    <property type="entry name" value="Acyl-CoA N-acyltransferases (Nat)"/>
    <property type="match status" value="1"/>
</dbReference>
<evidence type="ECO:0000313" key="3">
    <source>
        <dbReference type="Proteomes" id="UP000276770"/>
    </source>
</evidence>
<dbReference type="OrthoDB" id="9782266at2"/>
<evidence type="ECO:0000313" key="2">
    <source>
        <dbReference type="EMBL" id="RLQ92408.1"/>
    </source>
</evidence>
<accession>A0A3L7JNK8</accession>
<dbReference type="InterPro" id="IPR016181">
    <property type="entry name" value="Acyl_CoA_acyltransferase"/>
</dbReference>
<dbReference type="RefSeq" id="WP_121682298.1">
    <property type="nucleotide sequence ID" value="NZ_RCVZ01000018.1"/>
</dbReference>
<keyword evidence="3" id="KW-1185">Reference proteome</keyword>
<gene>
    <name evidence="2" type="ORF">D9X91_19360</name>
</gene>
<reference evidence="2 3" key="1">
    <citation type="submission" date="2018-10" db="EMBL/GenBank/DDBJ databases">
        <title>Falsibacillus sp. genome draft.</title>
        <authorList>
            <person name="Shi S."/>
        </authorList>
    </citation>
    <scope>NUCLEOTIDE SEQUENCE [LARGE SCALE GENOMIC DNA]</scope>
    <source>
        <strain evidence="2 3">GY 10110</strain>
    </source>
</reference>
<organism evidence="2 3">
    <name type="scientific">Falsibacillus albus</name>
    <dbReference type="NCBI Taxonomy" id="2478915"/>
    <lineage>
        <taxon>Bacteria</taxon>
        <taxon>Bacillati</taxon>
        <taxon>Bacillota</taxon>
        <taxon>Bacilli</taxon>
        <taxon>Bacillales</taxon>
        <taxon>Bacillaceae</taxon>
        <taxon>Falsibacillus</taxon>
    </lineage>
</organism>
<sequence length="180" mass="21116">MSTEIIPSWWETNRLIIEDMKKNEIQTVQQLYEQGSYINKWDGKSVDHEYAHRCFSEGDLPPDGIKEQYKIQVMCLKETDRIVGLLTSYHGYPEPDTFYINYLYIDKELHKQGIGQEVVNRLIGLLKEMNYCEVRANVAIKNWPAIRFWSKLGLNTINGVFGDRQHGDENFADIELIRQL</sequence>
<protein>
    <submittedName>
        <fullName evidence="2">GNAT family N-acetyltransferase</fullName>
    </submittedName>
</protein>
<dbReference type="Pfam" id="PF00583">
    <property type="entry name" value="Acetyltransf_1"/>
    <property type="match status" value="1"/>
</dbReference>
<dbReference type="GO" id="GO:0016747">
    <property type="term" value="F:acyltransferase activity, transferring groups other than amino-acyl groups"/>
    <property type="evidence" value="ECO:0007669"/>
    <property type="project" value="InterPro"/>
</dbReference>
<dbReference type="Proteomes" id="UP000276770">
    <property type="component" value="Unassembled WGS sequence"/>
</dbReference>
<evidence type="ECO:0000259" key="1">
    <source>
        <dbReference type="PROSITE" id="PS51186"/>
    </source>
</evidence>